<protein>
    <submittedName>
        <fullName evidence="1">Iron-containing alcohol dehydrogenase</fullName>
    </submittedName>
</protein>
<proteinExistence type="predicted"/>
<organism evidence="1 2">
    <name type="scientific">Lepagella muris</name>
    <dbReference type="NCBI Taxonomy" id="3032870"/>
    <lineage>
        <taxon>Bacteria</taxon>
        <taxon>Pseudomonadati</taxon>
        <taxon>Bacteroidota</taxon>
        <taxon>Bacteroidia</taxon>
        <taxon>Bacteroidales</taxon>
        <taxon>Muribaculaceae</taxon>
        <taxon>Lepagella</taxon>
    </lineage>
</organism>
<dbReference type="EMBL" id="SRYB01000038">
    <property type="protein sequence ID" value="TGY76606.1"/>
    <property type="molecule type" value="Genomic_DNA"/>
</dbReference>
<accession>A0AC61RFG1</accession>
<name>A0AC61RFG1_9BACT</name>
<dbReference type="Proteomes" id="UP000306319">
    <property type="component" value="Unassembled WGS sequence"/>
</dbReference>
<evidence type="ECO:0000313" key="2">
    <source>
        <dbReference type="Proteomes" id="UP000306319"/>
    </source>
</evidence>
<sequence length="389" mass="42337">MNNFTFYSPTEFIFGKNTQQKTGKTVKRYGGEKVMLVYGGQSAEKSGLIKEITDSLTQEGIDFCVLKGIKPNPTDDRVYEGISLAVKEGINFILAVGGGSVIDTAKAIALGAVYDGDFWDFYCGKATPVAAIPVGVVLTIPAAGSEGSGNTVITRLDGLHKMSVGSSLLRPRFAIMNPELTMTLPWFQTACGVSDMLCHIFERYFSNTPARLVNGYSEAIMRDIMGRALELKVDGNNYDARADIMWAGTIAHNGLCGVGKEEDWASHRIEHEVSAIYDVAHGAGLACIVPAWLSFVAKRNPDMVWQFAINVMGVNPDGLSTEEIIAKGISLLKDFYHDLGLTTSLTDLIGRQPDIEALVRSLEGNMGKTLGYYVPLSMDDCREIYMLAL</sequence>
<keyword evidence="2" id="KW-1185">Reference proteome</keyword>
<reference evidence="1" key="1">
    <citation type="submission" date="2019-04" db="EMBL/GenBank/DDBJ databases">
        <title>Microbes associate with the intestines of laboratory mice.</title>
        <authorList>
            <person name="Navarre W."/>
            <person name="Wong E."/>
            <person name="Huang K."/>
            <person name="Tropini C."/>
            <person name="Ng K."/>
            <person name="Yu B."/>
        </authorList>
    </citation>
    <scope>NUCLEOTIDE SEQUENCE</scope>
    <source>
        <strain evidence="1">NM04_E33</strain>
    </source>
</reference>
<evidence type="ECO:0000313" key="1">
    <source>
        <dbReference type="EMBL" id="TGY76606.1"/>
    </source>
</evidence>
<gene>
    <name evidence="1" type="ORF">E5331_17715</name>
</gene>
<comment type="caution">
    <text evidence="1">The sequence shown here is derived from an EMBL/GenBank/DDBJ whole genome shotgun (WGS) entry which is preliminary data.</text>
</comment>